<dbReference type="InterPro" id="IPR013249">
    <property type="entry name" value="RNA_pol_sigma70_r4_t2"/>
</dbReference>
<dbReference type="GO" id="GO:0003677">
    <property type="term" value="F:DNA binding"/>
    <property type="evidence" value="ECO:0007669"/>
    <property type="project" value="UniProtKB-KW"/>
</dbReference>
<protein>
    <submittedName>
        <fullName evidence="8">RNA polymerase subunit sigma-24</fullName>
    </submittedName>
</protein>
<dbReference type="GO" id="GO:0006352">
    <property type="term" value="P:DNA-templated transcription initiation"/>
    <property type="evidence" value="ECO:0007669"/>
    <property type="project" value="InterPro"/>
</dbReference>
<dbReference type="InterPro" id="IPR036388">
    <property type="entry name" value="WH-like_DNA-bd_sf"/>
</dbReference>
<dbReference type="RefSeq" id="WP_058708182.1">
    <property type="nucleotide sequence ID" value="NZ_CP099540.1"/>
</dbReference>
<reference evidence="8 9" key="1">
    <citation type="journal article" date="2016" name="Front. Microbiol.">
        <title>Genomic Resource of Rice Seed Associated Bacteria.</title>
        <authorList>
            <person name="Midha S."/>
            <person name="Bansal K."/>
            <person name="Sharma S."/>
            <person name="Kumar N."/>
            <person name="Patil P.P."/>
            <person name="Chaudhry V."/>
            <person name="Patil P.B."/>
        </authorList>
    </citation>
    <scope>NUCLEOTIDE SEQUENCE [LARGE SCALE GENOMIC DNA]</scope>
    <source>
        <strain evidence="8 9">RSA13</strain>
    </source>
</reference>
<comment type="caution">
    <text evidence="8">The sequence shown here is derived from an EMBL/GenBank/DDBJ whole genome shotgun (WGS) entry which is preliminary data.</text>
</comment>
<dbReference type="NCBIfam" id="TIGR02937">
    <property type="entry name" value="sigma70-ECF"/>
    <property type="match status" value="1"/>
</dbReference>
<evidence type="ECO:0000259" key="6">
    <source>
        <dbReference type="Pfam" id="PF04542"/>
    </source>
</evidence>
<evidence type="ECO:0000256" key="5">
    <source>
        <dbReference type="ARBA" id="ARBA00023163"/>
    </source>
</evidence>
<feature type="domain" description="RNA polymerase sigma-70 region 2" evidence="6">
    <location>
        <begin position="16"/>
        <end position="77"/>
    </location>
</feature>
<evidence type="ECO:0000313" key="9">
    <source>
        <dbReference type="Proteomes" id="UP000072520"/>
    </source>
</evidence>
<sequence length="186" mass="21138">MKASALQAASLVKALERCKTKLHAFIRGRIAVRDEAEDILQEVTCQLIGVEQPVENISAWLFRAARNEMTDRARKKRELPLFSYEQDEEEEAVDVELAETLFGTPQTPEDDYLRGLLWEALEAALSELPPAQFEVFDKTELQGISYKALSHATGVSVQTLLSRKHKAVLYLRMRLRAVYDDLTDDN</sequence>
<dbReference type="AlphaFoldDB" id="A0AB34VMT0"/>
<proteinExistence type="inferred from homology"/>
<dbReference type="SUPFAM" id="SSF88659">
    <property type="entry name" value="Sigma3 and sigma4 domains of RNA polymerase sigma factors"/>
    <property type="match status" value="1"/>
</dbReference>
<dbReference type="InterPro" id="IPR039425">
    <property type="entry name" value="RNA_pol_sigma-70-like"/>
</dbReference>
<evidence type="ECO:0000256" key="2">
    <source>
        <dbReference type="ARBA" id="ARBA00023015"/>
    </source>
</evidence>
<keyword evidence="3" id="KW-0731">Sigma factor</keyword>
<evidence type="ECO:0000256" key="1">
    <source>
        <dbReference type="ARBA" id="ARBA00010641"/>
    </source>
</evidence>
<dbReference type="Pfam" id="PF04542">
    <property type="entry name" value="Sigma70_r2"/>
    <property type="match status" value="1"/>
</dbReference>
<dbReference type="InterPro" id="IPR014284">
    <property type="entry name" value="RNA_pol_sigma-70_dom"/>
</dbReference>
<keyword evidence="5" id="KW-0804">Transcription</keyword>
<keyword evidence="4" id="KW-0238">DNA-binding</keyword>
<dbReference type="Gene3D" id="1.10.1740.10">
    <property type="match status" value="1"/>
</dbReference>
<dbReference type="InterPro" id="IPR007627">
    <property type="entry name" value="RNA_pol_sigma70_r2"/>
</dbReference>
<dbReference type="InterPro" id="IPR013324">
    <property type="entry name" value="RNA_pol_sigma_r3/r4-like"/>
</dbReference>
<gene>
    <name evidence="8" type="ORF">RSA13_02350</name>
</gene>
<comment type="similarity">
    <text evidence="1">Belongs to the sigma-70 factor family. ECF subfamily.</text>
</comment>
<evidence type="ECO:0000313" key="8">
    <source>
        <dbReference type="EMBL" id="KTT01356.1"/>
    </source>
</evidence>
<dbReference type="GO" id="GO:0016987">
    <property type="term" value="F:sigma factor activity"/>
    <property type="evidence" value="ECO:0007669"/>
    <property type="project" value="UniProtKB-KW"/>
</dbReference>
<dbReference type="Gene3D" id="1.10.10.10">
    <property type="entry name" value="Winged helix-like DNA-binding domain superfamily/Winged helix DNA-binding domain"/>
    <property type="match status" value="1"/>
</dbReference>
<evidence type="ECO:0000259" key="7">
    <source>
        <dbReference type="Pfam" id="PF08281"/>
    </source>
</evidence>
<dbReference type="Proteomes" id="UP000072520">
    <property type="component" value="Unassembled WGS sequence"/>
</dbReference>
<dbReference type="Pfam" id="PF08281">
    <property type="entry name" value="Sigma70_r4_2"/>
    <property type="match status" value="1"/>
</dbReference>
<accession>A0AB34VMT0</accession>
<dbReference type="PANTHER" id="PTHR43133">
    <property type="entry name" value="RNA POLYMERASE ECF-TYPE SIGMA FACTO"/>
    <property type="match status" value="1"/>
</dbReference>
<dbReference type="EMBL" id="LDSI01000002">
    <property type="protein sequence ID" value="KTT01356.1"/>
    <property type="molecule type" value="Genomic_DNA"/>
</dbReference>
<keyword evidence="2" id="KW-0805">Transcription regulation</keyword>
<dbReference type="InterPro" id="IPR013325">
    <property type="entry name" value="RNA_pol_sigma_r2"/>
</dbReference>
<name>A0AB34VMT0_9GAMM</name>
<organism evidence="8 9">
    <name type="scientific">Pantoea stewartii</name>
    <dbReference type="NCBI Taxonomy" id="66269"/>
    <lineage>
        <taxon>Bacteria</taxon>
        <taxon>Pseudomonadati</taxon>
        <taxon>Pseudomonadota</taxon>
        <taxon>Gammaproteobacteria</taxon>
        <taxon>Enterobacterales</taxon>
        <taxon>Erwiniaceae</taxon>
        <taxon>Pantoea</taxon>
    </lineage>
</organism>
<dbReference type="SUPFAM" id="SSF88946">
    <property type="entry name" value="Sigma2 domain of RNA polymerase sigma factors"/>
    <property type="match status" value="1"/>
</dbReference>
<dbReference type="PANTHER" id="PTHR43133:SF8">
    <property type="entry name" value="RNA POLYMERASE SIGMA FACTOR HI_1459-RELATED"/>
    <property type="match status" value="1"/>
</dbReference>
<evidence type="ECO:0000256" key="4">
    <source>
        <dbReference type="ARBA" id="ARBA00023125"/>
    </source>
</evidence>
<feature type="domain" description="RNA polymerase sigma factor 70 region 4 type 2" evidence="7">
    <location>
        <begin position="119"/>
        <end position="168"/>
    </location>
</feature>
<evidence type="ECO:0000256" key="3">
    <source>
        <dbReference type="ARBA" id="ARBA00023082"/>
    </source>
</evidence>